<dbReference type="InterPro" id="IPR037119">
    <property type="entry name" value="Haem_oxidase_HugZ-like_sf"/>
</dbReference>
<proteinExistence type="predicted"/>
<dbReference type="RefSeq" id="WP_212528760.1">
    <property type="nucleotide sequence ID" value="NZ_JAGSOG010000052.1"/>
</dbReference>
<dbReference type="AlphaFoldDB" id="A0A941IMJ4"/>
<dbReference type="Proteomes" id="UP000675781">
    <property type="component" value="Unassembled WGS sequence"/>
</dbReference>
<dbReference type="Gene3D" id="3.20.180.10">
    <property type="entry name" value="PNP-oxidase-like"/>
    <property type="match status" value="1"/>
</dbReference>
<gene>
    <name evidence="1" type="ORF">KDL01_13275</name>
</gene>
<protein>
    <recommendedName>
        <fullName evidence="3">DUF2470 domain-containing protein</fullName>
    </recommendedName>
</protein>
<name>A0A941IMJ4_9ACTN</name>
<sequence length="267" mass="28312">MTNRHGPVLPQPLQAMRVRTLASTARVTGVETLADGRTVSVPGAVTERGCLVVLVQPGSPLHTALLDGQRFDGQEDVAARVTLQVHREVGGHSLVRATLGACGWLSALPETQLRAAAVTIAEQCPDETLFTALEHVGDPQAPVIAELDLASIDFDTLDARGVVDVDEYLAAGVDPLAGVAEGIIEHINDGHADLIAPCLAMMLAKPVRTAWLWELDSESIGFLAELPDMAGPAVVTLPWPHPIRDPAVLDLALHSLFVQGRCPDVQP</sequence>
<dbReference type="EMBL" id="JAGSOG010000052">
    <property type="protein sequence ID" value="MBR7834240.1"/>
    <property type="molecule type" value="Genomic_DNA"/>
</dbReference>
<organism evidence="1 2">
    <name type="scientific">Actinospica durhamensis</name>
    <dbReference type="NCBI Taxonomy" id="1508375"/>
    <lineage>
        <taxon>Bacteria</taxon>
        <taxon>Bacillati</taxon>
        <taxon>Actinomycetota</taxon>
        <taxon>Actinomycetes</taxon>
        <taxon>Catenulisporales</taxon>
        <taxon>Actinospicaceae</taxon>
        <taxon>Actinospica</taxon>
    </lineage>
</organism>
<keyword evidence="2" id="KW-1185">Reference proteome</keyword>
<evidence type="ECO:0008006" key="3">
    <source>
        <dbReference type="Google" id="ProtNLM"/>
    </source>
</evidence>
<evidence type="ECO:0000313" key="2">
    <source>
        <dbReference type="Proteomes" id="UP000675781"/>
    </source>
</evidence>
<accession>A0A941IMJ4</accession>
<evidence type="ECO:0000313" key="1">
    <source>
        <dbReference type="EMBL" id="MBR7834240.1"/>
    </source>
</evidence>
<reference evidence="1" key="1">
    <citation type="submission" date="2021-04" db="EMBL/GenBank/DDBJ databases">
        <title>Genome based classification of Actinospica acidithermotolerans sp. nov., an actinobacterium isolated from an Indonesian hot spring.</title>
        <authorList>
            <person name="Kusuma A.B."/>
            <person name="Putra K.E."/>
            <person name="Nafisah S."/>
            <person name="Loh J."/>
            <person name="Nouioui I."/>
            <person name="Goodfellow M."/>
        </authorList>
    </citation>
    <scope>NUCLEOTIDE SEQUENCE</scope>
    <source>
        <strain evidence="1">CSCA 57</strain>
    </source>
</reference>
<comment type="caution">
    <text evidence="1">The sequence shown here is derived from an EMBL/GenBank/DDBJ whole genome shotgun (WGS) entry which is preliminary data.</text>
</comment>
<dbReference type="SUPFAM" id="SSF50475">
    <property type="entry name" value="FMN-binding split barrel"/>
    <property type="match status" value="1"/>
</dbReference>